<dbReference type="Pfam" id="PF26049">
    <property type="entry name" value="RLMG_N"/>
    <property type="match status" value="1"/>
</dbReference>
<dbReference type="PIRSF" id="PIRSF037565">
    <property type="entry name" value="RRNA_m2G_Mtase_RsmD_prd"/>
    <property type="match status" value="1"/>
</dbReference>
<evidence type="ECO:0000259" key="8">
    <source>
        <dbReference type="Pfam" id="PF26049"/>
    </source>
</evidence>
<proteinExistence type="inferred from homology"/>
<keyword evidence="5 6" id="KW-0949">S-adenosyl-L-methionine</keyword>
<feature type="domain" description="RlmG N-terminal" evidence="8">
    <location>
        <begin position="4"/>
        <end position="182"/>
    </location>
</feature>
<evidence type="ECO:0000256" key="5">
    <source>
        <dbReference type="ARBA" id="ARBA00022691"/>
    </source>
</evidence>
<dbReference type="PANTHER" id="PTHR47816:SF5">
    <property type="entry name" value="RIBOSOMAL RNA LARGE SUBUNIT METHYLTRANSFERASE G"/>
    <property type="match status" value="1"/>
</dbReference>
<comment type="similarity">
    <text evidence="6">Belongs to the methyltransferase superfamily. RlmG family.</text>
</comment>
<dbReference type="EMBL" id="CACVAY010000010">
    <property type="protein sequence ID" value="CAA6802072.1"/>
    <property type="molecule type" value="Genomic_DNA"/>
</dbReference>
<comment type="function">
    <text evidence="6">Specifically methylates the guanine in position 1835 (m2G1835) of 23S rRNA.</text>
</comment>
<evidence type="ECO:0000256" key="2">
    <source>
        <dbReference type="ARBA" id="ARBA00022552"/>
    </source>
</evidence>
<feature type="domain" description="Methyltransferase small" evidence="7">
    <location>
        <begin position="202"/>
        <end position="370"/>
    </location>
</feature>
<dbReference type="InterPro" id="IPR017237">
    <property type="entry name" value="RLMG"/>
</dbReference>
<evidence type="ECO:0000256" key="3">
    <source>
        <dbReference type="ARBA" id="ARBA00022603"/>
    </source>
</evidence>
<dbReference type="GO" id="GO:0052916">
    <property type="term" value="F:23S rRNA (guanine(1835)-N(2))-methyltransferase activity"/>
    <property type="evidence" value="ECO:0007669"/>
    <property type="project" value="UniProtKB-EC"/>
</dbReference>
<evidence type="ECO:0000256" key="4">
    <source>
        <dbReference type="ARBA" id="ARBA00022679"/>
    </source>
</evidence>
<evidence type="ECO:0000259" key="7">
    <source>
        <dbReference type="Pfam" id="PF05175"/>
    </source>
</evidence>
<dbReference type="HAMAP" id="MF_01859">
    <property type="entry name" value="23SrRNA_methyltr_G"/>
    <property type="match status" value="1"/>
</dbReference>
<dbReference type="GO" id="GO:0005737">
    <property type="term" value="C:cytoplasm"/>
    <property type="evidence" value="ECO:0007669"/>
    <property type="project" value="UniProtKB-SubCell"/>
</dbReference>
<dbReference type="PANTHER" id="PTHR47816">
    <property type="entry name" value="RIBOSOMAL RNA SMALL SUBUNIT METHYLTRANSFERASE C"/>
    <property type="match status" value="1"/>
</dbReference>
<dbReference type="AlphaFoldDB" id="A0A6S6SFJ7"/>
<keyword evidence="4 6" id="KW-0808">Transferase</keyword>
<dbReference type="Pfam" id="PF05175">
    <property type="entry name" value="MTS"/>
    <property type="match status" value="1"/>
</dbReference>
<reference evidence="9" key="1">
    <citation type="submission" date="2020-01" db="EMBL/GenBank/DDBJ databases">
        <authorList>
            <person name="Meier V. D."/>
            <person name="Meier V D."/>
        </authorList>
    </citation>
    <scope>NUCLEOTIDE SEQUENCE</scope>
    <source>
        <strain evidence="9">HLG_WM_MAG_07</strain>
    </source>
</reference>
<dbReference type="GO" id="GO:0003676">
    <property type="term" value="F:nucleic acid binding"/>
    <property type="evidence" value="ECO:0007669"/>
    <property type="project" value="InterPro"/>
</dbReference>
<dbReference type="InterPro" id="IPR046977">
    <property type="entry name" value="RsmC/RlmG"/>
</dbReference>
<dbReference type="InterPro" id="IPR007848">
    <property type="entry name" value="Small_mtfrase_dom"/>
</dbReference>
<keyword evidence="3 6" id="KW-0489">Methyltransferase</keyword>
<dbReference type="InterPro" id="IPR029063">
    <property type="entry name" value="SAM-dependent_MTases_sf"/>
</dbReference>
<dbReference type="EC" id="2.1.1.174" evidence="6"/>
<keyword evidence="1 6" id="KW-0963">Cytoplasm</keyword>
<name>A0A6S6SFJ7_9GAMM</name>
<comment type="catalytic activity">
    <reaction evidence="6">
        <text>guanosine(1835) in 23S rRNA + S-adenosyl-L-methionine = N(2)-methylguanosine(1835) in 23S rRNA + S-adenosyl-L-homocysteine + H(+)</text>
        <dbReference type="Rhea" id="RHEA:42744"/>
        <dbReference type="Rhea" id="RHEA-COMP:10217"/>
        <dbReference type="Rhea" id="RHEA-COMP:10218"/>
        <dbReference type="ChEBI" id="CHEBI:15378"/>
        <dbReference type="ChEBI" id="CHEBI:57856"/>
        <dbReference type="ChEBI" id="CHEBI:59789"/>
        <dbReference type="ChEBI" id="CHEBI:74269"/>
        <dbReference type="ChEBI" id="CHEBI:74481"/>
        <dbReference type="EC" id="2.1.1.174"/>
    </reaction>
</comment>
<comment type="subcellular location">
    <subcellularLocation>
        <location evidence="6">Cytoplasm</location>
    </subcellularLocation>
</comment>
<accession>A0A6S6SFJ7</accession>
<evidence type="ECO:0000256" key="6">
    <source>
        <dbReference type="HAMAP-Rule" id="MF_01859"/>
    </source>
</evidence>
<protein>
    <recommendedName>
        <fullName evidence="6">Ribosomal RNA large subunit methyltransferase G</fullName>
        <ecNumber evidence="6">2.1.1.174</ecNumber>
    </recommendedName>
    <alternativeName>
        <fullName evidence="6">23S rRNA m2G1835 methyltransferase</fullName>
    </alternativeName>
    <alternativeName>
        <fullName evidence="6">rRNA (guanine-N(2)-)-methyltransferase RlmG</fullName>
    </alternativeName>
</protein>
<dbReference type="PROSITE" id="PS00092">
    <property type="entry name" value="N6_MTASE"/>
    <property type="match status" value="1"/>
</dbReference>
<gene>
    <name evidence="6" type="primary">rlmG</name>
    <name evidence="9" type="ORF">HELGO_WM10626</name>
</gene>
<organism evidence="9">
    <name type="scientific">uncultured Thiotrichaceae bacterium</name>
    <dbReference type="NCBI Taxonomy" id="298394"/>
    <lineage>
        <taxon>Bacteria</taxon>
        <taxon>Pseudomonadati</taxon>
        <taxon>Pseudomonadota</taxon>
        <taxon>Gammaproteobacteria</taxon>
        <taxon>Thiotrichales</taxon>
        <taxon>Thiotrichaceae</taxon>
        <taxon>environmental samples</taxon>
    </lineage>
</organism>
<dbReference type="SUPFAM" id="SSF53335">
    <property type="entry name" value="S-adenosyl-L-methionine-dependent methyltransferases"/>
    <property type="match status" value="1"/>
</dbReference>
<keyword evidence="2 6" id="KW-0698">rRNA processing</keyword>
<evidence type="ECO:0000256" key="1">
    <source>
        <dbReference type="ARBA" id="ARBA00022490"/>
    </source>
</evidence>
<sequence>MNNTHFESSIGSYQLKRLPELANQPLRAWDAADEYLLQHLLDEQLLDGKKRILLINDDFGTLATCLHEHTLLHWSDSLLSQLATQQNLANNTLKPDINYIPSTEAPEGKIDLVLIKTPKTLALLEEQLIIMKPLLSKQTIIIGAGMVKYIHTSTLDLFEKVIGTTKTSLAQKKARLIFAEQDQSHTVKSKYPITFSAPEYDLTLSNHANVFAKQHLDIGARFMLEQFSKLPSGKRIVDLGCGNGVLGIVAQRAFPDSEITFLDESYMAIASAEANFHTHHPDKSANFLVSDVFSACNEKVDLILCNPPFHQQHAMGDHLAWLMFKQSYQHLPQGGELWVVANRHLAYHVKLKQLFGNCRTIGSNKKFVVLACKKPAKF</sequence>
<dbReference type="InterPro" id="IPR058679">
    <property type="entry name" value="RlmG_N"/>
</dbReference>
<dbReference type="CDD" id="cd02440">
    <property type="entry name" value="AdoMet_MTases"/>
    <property type="match status" value="1"/>
</dbReference>
<dbReference type="Gene3D" id="3.40.50.150">
    <property type="entry name" value="Vaccinia Virus protein VP39"/>
    <property type="match status" value="2"/>
</dbReference>
<dbReference type="InterPro" id="IPR002052">
    <property type="entry name" value="DNA_methylase_N6_adenine_CS"/>
</dbReference>
<evidence type="ECO:0000313" key="9">
    <source>
        <dbReference type="EMBL" id="CAA6802072.1"/>
    </source>
</evidence>